<dbReference type="GO" id="GO:0016020">
    <property type="term" value="C:membrane"/>
    <property type="evidence" value="ECO:0007669"/>
    <property type="project" value="UniProtKB-SubCell"/>
</dbReference>
<evidence type="ECO:0000256" key="3">
    <source>
        <dbReference type="ARBA" id="ARBA00022989"/>
    </source>
</evidence>
<dbReference type="Proteomes" id="UP000824192">
    <property type="component" value="Unassembled WGS sequence"/>
</dbReference>
<dbReference type="Pfam" id="PF04932">
    <property type="entry name" value="Wzy_C"/>
    <property type="match status" value="1"/>
</dbReference>
<gene>
    <name evidence="7" type="ORF">H9868_09875</name>
</gene>
<accession>A0A9D1UP24</accession>
<protein>
    <submittedName>
        <fullName evidence="7">O-antigen ligase family protein</fullName>
    </submittedName>
</protein>
<feature type="transmembrane region" description="Helical" evidence="5">
    <location>
        <begin position="461"/>
        <end position="482"/>
    </location>
</feature>
<proteinExistence type="predicted"/>
<feature type="transmembrane region" description="Helical" evidence="5">
    <location>
        <begin position="6"/>
        <end position="24"/>
    </location>
</feature>
<feature type="transmembrane region" description="Helical" evidence="5">
    <location>
        <begin position="420"/>
        <end position="440"/>
    </location>
</feature>
<dbReference type="AlphaFoldDB" id="A0A9D1UP24"/>
<dbReference type="GO" id="GO:0016874">
    <property type="term" value="F:ligase activity"/>
    <property type="evidence" value="ECO:0007669"/>
    <property type="project" value="UniProtKB-KW"/>
</dbReference>
<reference evidence="7" key="1">
    <citation type="journal article" date="2021" name="PeerJ">
        <title>Extensive microbial diversity within the chicken gut microbiome revealed by metagenomics and culture.</title>
        <authorList>
            <person name="Gilroy R."/>
            <person name="Ravi A."/>
            <person name="Getino M."/>
            <person name="Pursley I."/>
            <person name="Horton D.L."/>
            <person name="Alikhan N.F."/>
            <person name="Baker D."/>
            <person name="Gharbi K."/>
            <person name="Hall N."/>
            <person name="Watson M."/>
            <person name="Adriaenssens E.M."/>
            <person name="Foster-Nyarko E."/>
            <person name="Jarju S."/>
            <person name="Secka A."/>
            <person name="Antonio M."/>
            <person name="Oren A."/>
            <person name="Chaudhuri R.R."/>
            <person name="La Ragione R."/>
            <person name="Hildebrand F."/>
            <person name="Pallen M.J."/>
        </authorList>
    </citation>
    <scope>NUCLEOTIDE SEQUENCE</scope>
    <source>
        <strain evidence="7">ChiGjej6B6-1540</strain>
    </source>
</reference>
<organism evidence="7 8">
    <name type="scientific">Candidatus Flavonifractor merdipullorum</name>
    <dbReference type="NCBI Taxonomy" id="2838590"/>
    <lineage>
        <taxon>Bacteria</taxon>
        <taxon>Bacillati</taxon>
        <taxon>Bacillota</taxon>
        <taxon>Clostridia</taxon>
        <taxon>Eubacteriales</taxon>
        <taxon>Oscillospiraceae</taxon>
        <taxon>Flavonifractor</taxon>
    </lineage>
</organism>
<dbReference type="InterPro" id="IPR051533">
    <property type="entry name" value="WaaL-like"/>
</dbReference>
<evidence type="ECO:0000259" key="6">
    <source>
        <dbReference type="Pfam" id="PF04932"/>
    </source>
</evidence>
<reference evidence="7" key="2">
    <citation type="submission" date="2021-04" db="EMBL/GenBank/DDBJ databases">
        <authorList>
            <person name="Gilroy R."/>
        </authorList>
    </citation>
    <scope>NUCLEOTIDE SEQUENCE</scope>
    <source>
        <strain evidence="7">ChiGjej6B6-1540</strain>
    </source>
</reference>
<feature type="domain" description="O-antigen ligase-related" evidence="6">
    <location>
        <begin position="298"/>
        <end position="435"/>
    </location>
</feature>
<evidence type="ECO:0000313" key="8">
    <source>
        <dbReference type="Proteomes" id="UP000824192"/>
    </source>
</evidence>
<feature type="transmembrane region" description="Helical" evidence="5">
    <location>
        <begin position="162"/>
        <end position="181"/>
    </location>
</feature>
<evidence type="ECO:0000313" key="7">
    <source>
        <dbReference type="EMBL" id="HIW94827.1"/>
    </source>
</evidence>
<feature type="transmembrane region" description="Helical" evidence="5">
    <location>
        <begin position="130"/>
        <end position="150"/>
    </location>
</feature>
<evidence type="ECO:0000256" key="4">
    <source>
        <dbReference type="ARBA" id="ARBA00023136"/>
    </source>
</evidence>
<comment type="caution">
    <text evidence="7">The sequence shown here is derived from an EMBL/GenBank/DDBJ whole genome shotgun (WGS) entry which is preliminary data.</text>
</comment>
<evidence type="ECO:0000256" key="5">
    <source>
        <dbReference type="SAM" id="Phobius"/>
    </source>
</evidence>
<dbReference type="InterPro" id="IPR007016">
    <property type="entry name" value="O-antigen_ligase-rel_domated"/>
</dbReference>
<dbReference type="PANTHER" id="PTHR37422:SF13">
    <property type="entry name" value="LIPOPOLYSACCHARIDE BIOSYNTHESIS PROTEIN PA4999-RELATED"/>
    <property type="match status" value="1"/>
</dbReference>
<dbReference type="EMBL" id="DXGA01000215">
    <property type="protein sequence ID" value="HIW94827.1"/>
    <property type="molecule type" value="Genomic_DNA"/>
</dbReference>
<feature type="transmembrane region" description="Helical" evidence="5">
    <location>
        <begin position="216"/>
        <end position="236"/>
    </location>
</feature>
<feature type="transmembrane region" description="Helical" evidence="5">
    <location>
        <begin position="298"/>
        <end position="328"/>
    </location>
</feature>
<feature type="transmembrane region" description="Helical" evidence="5">
    <location>
        <begin position="488"/>
        <end position="504"/>
    </location>
</feature>
<dbReference type="PANTHER" id="PTHR37422">
    <property type="entry name" value="TEICHURONIC ACID BIOSYNTHESIS PROTEIN TUAE"/>
    <property type="match status" value="1"/>
</dbReference>
<name>A0A9D1UP24_9FIRM</name>
<keyword evidence="2 5" id="KW-0812">Transmembrane</keyword>
<evidence type="ECO:0000256" key="2">
    <source>
        <dbReference type="ARBA" id="ARBA00022692"/>
    </source>
</evidence>
<comment type="subcellular location">
    <subcellularLocation>
        <location evidence="1">Membrane</location>
        <topology evidence="1">Multi-pass membrane protein</topology>
    </subcellularLocation>
</comment>
<keyword evidence="7" id="KW-0436">Ligase</keyword>
<evidence type="ECO:0000256" key="1">
    <source>
        <dbReference type="ARBA" id="ARBA00004141"/>
    </source>
</evidence>
<feature type="transmembrane region" description="Helical" evidence="5">
    <location>
        <begin position="187"/>
        <end position="204"/>
    </location>
</feature>
<feature type="transmembrane region" description="Helical" evidence="5">
    <location>
        <begin position="98"/>
        <end position="124"/>
    </location>
</feature>
<keyword evidence="4 5" id="KW-0472">Membrane</keyword>
<sequence>MSITENSILLRWLAGVWAVLTGAWRESGLGRFFRGCESAVRRWAEGSGIWQFVWRDGTLPRVWPESISCRLFTGILNIPCAIAKWIYRVGKGLWDGSLAFRFVSALGGASFVFLGLLMLVMLIVPHSYWNNAYGLLGAVGVTALFVLGSAARPRHRLEADRLGPYMLFYLILLFYALVGSLSTSLSMRYFLFHVTSFLLVLLVVSSVQKYEQLRLVVALAVAGLVIASLYGCYQSYVGVEIVASQQDMSVNEGMPGRIYSFFDNPNNFAEILAMLIPLDIALFLGAKTWRGRFWSLAALVPCLISIGATYGRASWIGLAFAVLVMVALENWRLIPVALVLGVCAIPFLPETIYNRILTIGNMQDSSTRYRFSIYEATSNLMKDYWYRGVGLDPQVMQRVFQTYPTMFDGSYPIHTHNNYLQMWGETGILGLIAYVGVLLYGLKTGVKQFYKTMDKRVRHMLAASIGALCGIMVISVAEYTWFYPRNMFIYWFLFGVIFTCIKLGRSEQQSK</sequence>
<feature type="transmembrane region" description="Helical" evidence="5">
    <location>
        <begin position="268"/>
        <end position="286"/>
    </location>
</feature>
<keyword evidence="3 5" id="KW-1133">Transmembrane helix</keyword>